<gene>
    <name evidence="1" type="ORF">DBB42_22285</name>
</gene>
<accession>A0A2R7UDD0</accession>
<evidence type="ECO:0000313" key="2">
    <source>
        <dbReference type="Proteomes" id="UP000244874"/>
    </source>
</evidence>
<dbReference type="Proteomes" id="UP000244874">
    <property type="component" value="Unassembled WGS sequence"/>
</dbReference>
<evidence type="ECO:0000313" key="1">
    <source>
        <dbReference type="EMBL" id="PTU50041.1"/>
    </source>
</evidence>
<reference evidence="1 2" key="1">
    <citation type="submission" date="2018-04" db="EMBL/GenBank/DDBJ databases">
        <authorList>
            <person name="Go L.Y."/>
            <person name="Mitchell J.A."/>
        </authorList>
    </citation>
    <scope>NUCLEOTIDE SEQUENCE [LARGE SCALE GENOMIC DNA]</scope>
    <source>
        <strain evidence="1 2">KCJK7865</strain>
    </source>
</reference>
<dbReference type="RefSeq" id="WP_108481458.1">
    <property type="nucleotide sequence ID" value="NZ_QANO01000165.1"/>
</dbReference>
<organism evidence="1 2">
    <name type="scientific">Pseudomonas plecoglossicida</name>
    <dbReference type="NCBI Taxonomy" id="70775"/>
    <lineage>
        <taxon>Bacteria</taxon>
        <taxon>Pseudomonadati</taxon>
        <taxon>Pseudomonadota</taxon>
        <taxon>Gammaproteobacteria</taxon>
        <taxon>Pseudomonadales</taxon>
        <taxon>Pseudomonadaceae</taxon>
        <taxon>Pseudomonas</taxon>
    </lineage>
</organism>
<sequence length="120" mass="12905">MPANLDTNKHALLSGFIKAISENDTKTLSTKFGLSHAVILEIQDLLPIYFHAGAILSAPPLGSQDSQVNKAPLITVYDTGDGDIAVECFILENNEPSEAILHVSFSASNPNTLSYEFIDS</sequence>
<dbReference type="AlphaFoldDB" id="A0A2R7UDD0"/>
<proteinExistence type="predicted"/>
<dbReference type="EMBL" id="QANO01000165">
    <property type="protein sequence ID" value="PTU50041.1"/>
    <property type="molecule type" value="Genomic_DNA"/>
</dbReference>
<name>A0A2R7UDD0_PSEDL</name>
<protein>
    <submittedName>
        <fullName evidence="1">Uncharacterized protein</fullName>
    </submittedName>
</protein>
<comment type="caution">
    <text evidence="1">The sequence shown here is derived from an EMBL/GenBank/DDBJ whole genome shotgun (WGS) entry which is preliminary data.</text>
</comment>